<dbReference type="Proteomes" id="UP000612282">
    <property type="component" value="Unassembled WGS sequence"/>
</dbReference>
<dbReference type="InterPro" id="IPR052159">
    <property type="entry name" value="Competence_DNA_uptake"/>
</dbReference>
<dbReference type="EMBL" id="BOMG01000006">
    <property type="protein sequence ID" value="GID51876.1"/>
    <property type="molecule type" value="Genomic_DNA"/>
</dbReference>
<proteinExistence type="predicted"/>
<evidence type="ECO:0000259" key="1">
    <source>
        <dbReference type="Pfam" id="PF00753"/>
    </source>
</evidence>
<name>A0ABQ3X016_9ACTN</name>
<protein>
    <recommendedName>
        <fullName evidence="1">Metallo-beta-lactamase domain-containing protein</fullName>
    </recommendedName>
</protein>
<evidence type="ECO:0000313" key="3">
    <source>
        <dbReference type="Proteomes" id="UP000612282"/>
    </source>
</evidence>
<dbReference type="Pfam" id="PF00753">
    <property type="entry name" value="Lactamase_B"/>
    <property type="match status" value="1"/>
</dbReference>
<accession>A0ABQ3X016</accession>
<reference evidence="2 3" key="1">
    <citation type="submission" date="2021-01" db="EMBL/GenBank/DDBJ databases">
        <title>Whole genome shotgun sequence of Actinoplanes couchii NBRC 106145.</title>
        <authorList>
            <person name="Komaki H."/>
            <person name="Tamura T."/>
        </authorList>
    </citation>
    <scope>NUCLEOTIDE SEQUENCE [LARGE SCALE GENOMIC DNA]</scope>
    <source>
        <strain evidence="2 3">NBRC 106145</strain>
    </source>
</reference>
<feature type="domain" description="Metallo-beta-lactamase" evidence="1">
    <location>
        <begin position="20"/>
        <end position="244"/>
    </location>
</feature>
<sequence length="362" mass="39434">MAQIVLTPPEADHIEISVFGPGYGECIVIHLGGGDWLINDSCVDSTGRPVALSYLRKLGVDPGQVKLVVASHWHDDHVRGLSKVVAECTDARFICSGALGSEIFLQLVAAAERDPTSLRSGASEFRRIITMINARGGDSFRLAGADQLIWQNAVTKVRVHALSPSAASLTASYAEIAKLVDEVATNRIRIAAHSPNASSVVVWVDIADTRILLGGDLENHSDFRRGWESIIRSDTRPPGRAEVYKVAHHGSRTAHNEAIWSGLLDSEVASVITPWRRGGNHLPDPEILKNVIDLSARTSITAREIPTQMKRSRLVTEEVSKATRSMRRLEAGTGQVQLRKAIHGDCWTMCSTSDAETYNRPG</sequence>
<dbReference type="SUPFAM" id="SSF56281">
    <property type="entry name" value="Metallo-hydrolase/oxidoreductase"/>
    <property type="match status" value="1"/>
</dbReference>
<dbReference type="InterPro" id="IPR001279">
    <property type="entry name" value="Metallo-B-lactamas"/>
</dbReference>
<dbReference type="Gene3D" id="3.60.15.10">
    <property type="entry name" value="Ribonuclease Z/Hydroxyacylglutathione hydrolase-like"/>
    <property type="match status" value="1"/>
</dbReference>
<organism evidence="2 3">
    <name type="scientific">Actinoplanes couchii</name>
    <dbReference type="NCBI Taxonomy" id="403638"/>
    <lineage>
        <taxon>Bacteria</taxon>
        <taxon>Bacillati</taxon>
        <taxon>Actinomycetota</taxon>
        <taxon>Actinomycetes</taxon>
        <taxon>Micromonosporales</taxon>
        <taxon>Micromonosporaceae</taxon>
        <taxon>Actinoplanes</taxon>
    </lineage>
</organism>
<comment type="caution">
    <text evidence="2">The sequence shown here is derived from an EMBL/GenBank/DDBJ whole genome shotgun (WGS) entry which is preliminary data.</text>
</comment>
<dbReference type="PANTHER" id="PTHR30619">
    <property type="entry name" value="DNA INTERNALIZATION/COMPETENCE PROTEIN COMEC/REC2"/>
    <property type="match status" value="1"/>
</dbReference>
<keyword evidence="3" id="KW-1185">Reference proteome</keyword>
<dbReference type="PANTHER" id="PTHR30619:SF1">
    <property type="entry name" value="RECOMBINATION PROTEIN 2"/>
    <property type="match status" value="1"/>
</dbReference>
<dbReference type="RefSeq" id="WP_203792705.1">
    <property type="nucleotide sequence ID" value="NZ_BAAAQE010000090.1"/>
</dbReference>
<evidence type="ECO:0000313" key="2">
    <source>
        <dbReference type="EMBL" id="GID51876.1"/>
    </source>
</evidence>
<dbReference type="InterPro" id="IPR036866">
    <property type="entry name" value="RibonucZ/Hydroxyglut_hydro"/>
</dbReference>
<gene>
    <name evidence="2" type="ORF">Aco03nite_002800</name>
</gene>